<keyword evidence="1" id="KW-0732">Signal</keyword>
<name>A0A2J6TBQ5_9HELO</name>
<dbReference type="Pfam" id="PF00722">
    <property type="entry name" value="Glyco_hydro_16"/>
    <property type="match status" value="1"/>
</dbReference>
<accession>A0A2J6TBQ5</accession>
<dbReference type="InterPro" id="IPR000757">
    <property type="entry name" value="Beta-glucanase-like"/>
</dbReference>
<dbReference type="PROSITE" id="PS51762">
    <property type="entry name" value="GH16_2"/>
    <property type="match status" value="1"/>
</dbReference>
<dbReference type="OrthoDB" id="4388755at2759"/>
<evidence type="ECO:0000313" key="3">
    <source>
        <dbReference type="EMBL" id="PMD60392.1"/>
    </source>
</evidence>
<keyword evidence="3" id="KW-0378">Hydrolase</keyword>
<dbReference type="STRING" id="1095630.A0A2J6TBQ5"/>
<dbReference type="GO" id="GO:0005975">
    <property type="term" value="P:carbohydrate metabolic process"/>
    <property type="evidence" value="ECO:0007669"/>
    <property type="project" value="InterPro"/>
</dbReference>
<organism evidence="3 4">
    <name type="scientific">Hyaloscypha bicolor E</name>
    <dbReference type="NCBI Taxonomy" id="1095630"/>
    <lineage>
        <taxon>Eukaryota</taxon>
        <taxon>Fungi</taxon>
        <taxon>Dikarya</taxon>
        <taxon>Ascomycota</taxon>
        <taxon>Pezizomycotina</taxon>
        <taxon>Leotiomycetes</taxon>
        <taxon>Helotiales</taxon>
        <taxon>Hyaloscyphaceae</taxon>
        <taxon>Hyaloscypha</taxon>
        <taxon>Hyaloscypha bicolor</taxon>
    </lineage>
</organism>
<dbReference type="CDD" id="cd00413">
    <property type="entry name" value="Glyco_hydrolase_16"/>
    <property type="match status" value="1"/>
</dbReference>
<evidence type="ECO:0000259" key="2">
    <source>
        <dbReference type="PROSITE" id="PS51762"/>
    </source>
</evidence>
<dbReference type="SUPFAM" id="SSF49899">
    <property type="entry name" value="Concanavalin A-like lectins/glucanases"/>
    <property type="match status" value="1"/>
</dbReference>
<dbReference type="InParanoid" id="A0A2J6TBQ5"/>
<gene>
    <name evidence="3" type="ORF">K444DRAFT_560926</name>
</gene>
<dbReference type="GO" id="GO:0004553">
    <property type="term" value="F:hydrolase activity, hydrolyzing O-glycosyl compounds"/>
    <property type="evidence" value="ECO:0007669"/>
    <property type="project" value="InterPro"/>
</dbReference>
<reference evidence="3 4" key="1">
    <citation type="submission" date="2016-04" db="EMBL/GenBank/DDBJ databases">
        <title>A degradative enzymes factory behind the ericoid mycorrhizal symbiosis.</title>
        <authorList>
            <consortium name="DOE Joint Genome Institute"/>
            <person name="Martino E."/>
            <person name="Morin E."/>
            <person name="Grelet G."/>
            <person name="Kuo A."/>
            <person name="Kohler A."/>
            <person name="Daghino S."/>
            <person name="Barry K."/>
            <person name="Choi C."/>
            <person name="Cichocki N."/>
            <person name="Clum A."/>
            <person name="Copeland A."/>
            <person name="Hainaut M."/>
            <person name="Haridas S."/>
            <person name="Labutti K."/>
            <person name="Lindquist E."/>
            <person name="Lipzen A."/>
            <person name="Khouja H.-R."/>
            <person name="Murat C."/>
            <person name="Ohm R."/>
            <person name="Olson A."/>
            <person name="Spatafora J."/>
            <person name="Veneault-Fourrey C."/>
            <person name="Henrissat B."/>
            <person name="Grigoriev I."/>
            <person name="Martin F."/>
            <person name="Perotto S."/>
        </authorList>
    </citation>
    <scope>NUCLEOTIDE SEQUENCE [LARGE SCALE GENOMIC DNA]</scope>
    <source>
        <strain evidence="3 4">E</strain>
    </source>
</reference>
<evidence type="ECO:0000256" key="1">
    <source>
        <dbReference type="SAM" id="SignalP"/>
    </source>
</evidence>
<dbReference type="PANTHER" id="PTHR38121">
    <property type="entry name" value="GH16 DOMAIN-CONTAINING PROTEIN"/>
    <property type="match status" value="1"/>
</dbReference>
<feature type="signal peptide" evidence="1">
    <location>
        <begin position="1"/>
        <end position="28"/>
    </location>
</feature>
<dbReference type="InterPro" id="IPR013320">
    <property type="entry name" value="ConA-like_dom_sf"/>
</dbReference>
<feature type="chain" id="PRO_5014440840" evidence="1">
    <location>
        <begin position="29"/>
        <end position="393"/>
    </location>
</feature>
<evidence type="ECO:0000313" key="4">
    <source>
        <dbReference type="Proteomes" id="UP000235371"/>
    </source>
</evidence>
<dbReference type="AlphaFoldDB" id="A0A2J6TBQ5"/>
<sequence>MGTTSTMALPSSLLAGILLFSNLRLTSAQTDNGNECSCFRTNGSSAGYFTYHRFHDWRNIAIAANPPAAISSEINATAAFATSNFFISDAWTGDWTTQNWNNSDSRGSSDATILMINSPNNVYIEKSNDTSPDYTSYLTLRTKRLPDFQSAAEVDSNQKNFQYLSARFLARVIGSPGACAGMFTYLPNNNAQLIQEADIEILTGGPRDMVQYTNQPSNDKNGNPYPQATVNSTNPGIRDWTLWNTYRLDWMPKMTSWYVNGLKVAQIGFQAPRDPSSLILNMWSDGGGWTGNMSLYDEAYLQIQWMEVVYNTSGTYAGTSKRDEHGVGGLLEKRKGTPGCKVVCGVDEKVNVTGTPALLYNNTGMASTWRGEGMGELAWIPAVLVGGALFGYL</sequence>
<dbReference type="Proteomes" id="UP000235371">
    <property type="component" value="Unassembled WGS sequence"/>
</dbReference>
<dbReference type="EMBL" id="KZ613790">
    <property type="protein sequence ID" value="PMD60392.1"/>
    <property type="molecule type" value="Genomic_DNA"/>
</dbReference>
<dbReference type="GeneID" id="36584993"/>
<dbReference type="PANTHER" id="PTHR38121:SF4">
    <property type="entry name" value="GH16 DOMAIN-CONTAINING PROTEIN-RELATED"/>
    <property type="match status" value="1"/>
</dbReference>
<dbReference type="Gene3D" id="2.60.120.200">
    <property type="match status" value="1"/>
</dbReference>
<feature type="domain" description="GH16" evidence="2">
    <location>
        <begin position="55"/>
        <end position="314"/>
    </location>
</feature>
<proteinExistence type="predicted"/>
<keyword evidence="4" id="KW-1185">Reference proteome</keyword>
<dbReference type="RefSeq" id="XP_024737296.1">
    <property type="nucleotide sequence ID" value="XM_024876916.1"/>
</dbReference>
<protein>
    <submittedName>
        <fullName evidence="3">Glycoside hydrolase family 16 protein</fullName>
    </submittedName>
</protein>